<reference evidence="1" key="2">
    <citation type="journal article" date="2015" name="Fish Shellfish Immunol.">
        <title>Early steps in the European eel (Anguilla anguilla)-Vibrio vulnificus interaction in the gills: Role of the RtxA13 toxin.</title>
        <authorList>
            <person name="Callol A."/>
            <person name="Pajuelo D."/>
            <person name="Ebbesson L."/>
            <person name="Teles M."/>
            <person name="MacKenzie S."/>
            <person name="Amaro C."/>
        </authorList>
    </citation>
    <scope>NUCLEOTIDE SEQUENCE</scope>
</reference>
<reference evidence="1" key="1">
    <citation type="submission" date="2014-11" db="EMBL/GenBank/DDBJ databases">
        <authorList>
            <person name="Amaro Gonzalez C."/>
        </authorList>
    </citation>
    <scope>NUCLEOTIDE SEQUENCE</scope>
</reference>
<name>A0A0E9V4Z4_ANGAN</name>
<protein>
    <submittedName>
        <fullName evidence="1">Uncharacterized protein</fullName>
    </submittedName>
</protein>
<sequence>MKRHQKRTLWLNQDYPAQFTCSYLALGPQLHYMITLASSSSCSAATFSST</sequence>
<dbReference type="AlphaFoldDB" id="A0A0E9V4Z4"/>
<evidence type="ECO:0000313" key="1">
    <source>
        <dbReference type="EMBL" id="JAH73071.1"/>
    </source>
</evidence>
<accession>A0A0E9V4Z4</accession>
<proteinExistence type="predicted"/>
<dbReference type="EMBL" id="GBXM01035506">
    <property type="protein sequence ID" value="JAH73071.1"/>
    <property type="molecule type" value="Transcribed_RNA"/>
</dbReference>
<organism evidence="1">
    <name type="scientific">Anguilla anguilla</name>
    <name type="common">European freshwater eel</name>
    <name type="synonym">Muraena anguilla</name>
    <dbReference type="NCBI Taxonomy" id="7936"/>
    <lineage>
        <taxon>Eukaryota</taxon>
        <taxon>Metazoa</taxon>
        <taxon>Chordata</taxon>
        <taxon>Craniata</taxon>
        <taxon>Vertebrata</taxon>
        <taxon>Euteleostomi</taxon>
        <taxon>Actinopterygii</taxon>
        <taxon>Neopterygii</taxon>
        <taxon>Teleostei</taxon>
        <taxon>Anguilliformes</taxon>
        <taxon>Anguillidae</taxon>
        <taxon>Anguilla</taxon>
    </lineage>
</organism>